<dbReference type="PANTHER" id="PTHR30001">
    <property type="entry name" value="RIBONUCLEASE"/>
    <property type="match status" value="1"/>
</dbReference>
<dbReference type="InterPro" id="IPR012340">
    <property type="entry name" value="NA-bd_OB-fold"/>
</dbReference>
<accession>A0A367M0Y2</accession>
<keyword evidence="3" id="KW-0378">Hydrolase</keyword>
<dbReference type="Pfam" id="PF10150">
    <property type="entry name" value="RNase_E_G"/>
    <property type="match status" value="1"/>
</dbReference>
<evidence type="ECO:0000256" key="1">
    <source>
        <dbReference type="ARBA" id="ARBA00001946"/>
    </source>
</evidence>
<name>A0A367M0Y2_PSEAI</name>
<evidence type="ECO:0000256" key="5">
    <source>
        <dbReference type="ARBA" id="ARBA00022884"/>
    </source>
</evidence>
<keyword evidence="2" id="KW-0479">Metal-binding</keyword>
<sequence>VVENGVLQEVHVERTQRRGIVGNIYKGRVVRVLPGMQAAFVDIGLERAAFIHAAEISNREGSAVESISALVHEGQALVVQVTKDPIGTKGARLTTHLSIPSRYLVYMPRTSHVGISLRIEDEVERERLKKVVADCVAAEGIEGQGGFILRTAAEGAGEDEILADIRYLRRLWDQIAAQIQTVGAPSVIYEDLSLAIRTLRDLVNPRIEKIRIDSRENFQKITSFVEELMPEISDRLEHYPGERPIFDLYGVEDEIQKALERKVLLKSGGYLIVDPTEAMTTIDVNTGAFVGHRNLEETIFKTNLEAATAIARQLR</sequence>
<comment type="cofactor">
    <cofactor evidence="1">
        <name>Mg(2+)</name>
        <dbReference type="ChEBI" id="CHEBI:18420"/>
    </cofactor>
</comment>
<dbReference type="GO" id="GO:0046872">
    <property type="term" value="F:metal ion binding"/>
    <property type="evidence" value="ECO:0007669"/>
    <property type="project" value="UniProtKB-KW"/>
</dbReference>
<dbReference type="FunFam" id="2.40.50.140:FF:000028">
    <property type="entry name" value="Ribonuclease G"/>
    <property type="match status" value="1"/>
</dbReference>
<dbReference type="EMBL" id="QORE01001666">
    <property type="protein sequence ID" value="RCI71018.1"/>
    <property type="molecule type" value="Genomic_DNA"/>
</dbReference>
<evidence type="ECO:0000256" key="4">
    <source>
        <dbReference type="ARBA" id="ARBA00022842"/>
    </source>
</evidence>
<dbReference type="SUPFAM" id="SSF50249">
    <property type="entry name" value="Nucleic acid-binding proteins"/>
    <property type="match status" value="1"/>
</dbReference>
<feature type="non-terminal residue" evidence="7">
    <location>
        <position position="315"/>
    </location>
</feature>
<evidence type="ECO:0000313" key="7">
    <source>
        <dbReference type="EMBL" id="RCI71018.1"/>
    </source>
</evidence>
<comment type="caution">
    <text evidence="7">The sequence shown here is derived from an EMBL/GenBank/DDBJ whole genome shotgun (WGS) entry which is preliminary data.</text>
</comment>
<feature type="domain" description="S1 motif" evidence="6">
    <location>
        <begin position="22"/>
        <end position="96"/>
    </location>
</feature>
<dbReference type="CDD" id="cd04453">
    <property type="entry name" value="S1_RNase_E"/>
    <property type="match status" value="1"/>
</dbReference>
<dbReference type="InterPro" id="IPR004659">
    <property type="entry name" value="RNase_E/G"/>
</dbReference>
<dbReference type="InterPro" id="IPR003029">
    <property type="entry name" value="S1_domain"/>
</dbReference>
<dbReference type="InterPro" id="IPR019307">
    <property type="entry name" value="RNA-bd_AU-1/RNase_E/G"/>
</dbReference>
<dbReference type="Proteomes" id="UP000253594">
    <property type="component" value="Unassembled WGS sequence"/>
</dbReference>
<dbReference type="GO" id="GO:0003723">
    <property type="term" value="F:RNA binding"/>
    <property type="evidence" value="ECO:0007669"/>
    <property type="project" value="UniProtKB-KW"/>
</dbReference>
<keyword evidence="5" id="KW-0694">RNA-binding</keyword>
<dbReference type="NCBIfam" id="TIGR00757">
    <property type="entry name" value="RNaseEG"/>
    <property type="match status" value="1"/>
</dbReference>
<evidence type="ECO:0000256" key="2">
    <source>
        <dbReference type="ARBA" id="ARBA00022723"/>
    </source>
</evidence>
<dbReference type="GO" id="GO:0006364">
    <property type="term" value="P:rRNA processing"/>
    <property type="evidence" value="ECO:0007669"/>
    <property type="project" value="TreeGrafter"/>
</dbReference>
<dbReference type="Pfam" id="PF00575">
    <property type="entry name" value="S1"/>
    <property type="match status" value="1"/>
</dbReference>
<keyword evidence="4" id="KW-0460">Magnesium</keyword>
<dbReference type="AlphaFoldDB" id="A0A367M0Y2"/>
<evidence type="ECO:0000313" key="8">
    <source>
        <dbReference type="Proteomes" id="UP000253594"/>
    </source>
</evidence>
<protein>
    <submittedName>
        <fullName evidence="7">S1 RNA-binding domain-containing protein</fullName>
    </submittedName>
</protein>
<organism evidence="7 8">
    <name type="scientific">Pseudomonas aeruginosa</name>
    <dbReference type="NCBI Taxonomy" id="287"/>
    <lineage>
        <taxon>Bacteria</taxon>
        <taxon>Pseudomonadati</taxon>
        <taxon>Pseudomonadota</taxon>
        <taxon>Gammaproteobacteria</taxon>
        <taxon>Pseudomonadales</taxon>
        <taxon>Pseudomonadaceae</taxon>
        <taxon>Pseudomonas</taxon>
    </lineage>
</organism>
<dbReference type="GO" id="GO:0004540">
    <property type="term" value="F:RNA nuclease activity"/>
    <property type="evidence" value="ECO:0007669"/>
    <property type="project" value="InterPro"/>
</dbReference>
<feature type="non-terminal residue" evidence="7">
    <location>
        <position position="1"/>
    </location>
</feature>
<dbReference type="PROSITE" id="PS50126">
    <property type="entry name" value="S1"/>
    <property type="match status" value="1"/>
</dbReference>
<reference evidence="7 8" key="1">
    <citation type="submission" date="2018-07" db="EMBL/GenBank/DDBJ databases">
        <title>Mechanisms of high-level aminoglycoside resistance among Gram-negative pathogens in Brazil.</title>
        <authorList>
            <person name="Ballaben A.S."/>
            <person name="Darini A.L.C."/>
            <person name="Doi Y."/>
        </authorList>
    </citation>
    <scope>NUCLEOTIDE SEQUENCE [LARGE SCALE GENOMIC DNA]</scope>
    <source>
        <strain evidence="7 8">B2-305</strain>
    </source>
</reference>
<dbReference type="GO" id="GO:0005737">
    <property type="term" value="C:cytoplasm"/>
    <property type="evidence" value="ECO:0007669"/>
    <property type="project" value="TreeGrafter"/>
</dbReference>
<proteinExistence type="predicted"/>
<dbReference type="Gene3D" id="2.40.50.140">
    <property type="entry name" value="Nucleic acid-binding proteins"/>
    <property type="match status" value="1"/>
</dbReference>
<evidence type="ECO:0000259" key="6">
    <source>
        <dbReference type="PROSITE" id="PS50126"/>
    </source>
</evidence>
<gene>
    <name evidence="7" type="ORF">DT376_31415</name>
</gene>
<dbReference type="SMART" id="SM00316">
    <property type="entry name" value="S1"/>
    <property type="match status" value="1"/>
</dbReference>
<dbReference type="PANTHER" id="PTHR30001:SF0">
    <property type="entry name" value="RIBONUCLEASE G"/>
    <property type="match status" value="1"/>
</dbReference>
<evidence type="ECO:0000256" key="3">
    <source>
        <dbReference type="ARBA" id="ARBA00022801"/>
    </source>
</evidence>
<dbReference type="GO" id="GO:0016787">
    <property type="term" value="F:hydrolase activity"/>
    <property type="evidence" value="ECO:0007669"/>
    <property type="project" value="UniProtKB-KW"/>
</dbReference>